<accession>A0ACB9H2R5</accession>
<evidence type="ECO:0000313" key="1">
    <source>
        <dbReference type="EMBL" id="KAI3790149.1"/>
    </source>
</evidence>
<evidence type="ECO:0000313" key="2">
    <source>
        <dbReference type="Proteomes" id="UP001055811"/>
    </source>
</evidence>
<protein>
    <submittedName>
        <fullName evidence="1">Uncharacterized protein</fullName>
    </submittedName>
</protein>
<name>A0ACB9H2R5_CICIN</name>
<dbReference type="EMBL" id="CM042009">
    <property type="protein sequence ID" value="KAI3790149.1"/>
    <property type="molecule type" value="Genomic_DNA"/>
</dbReference>
<gene>
    <name evidence="1" type="ORF">L2E82_02967</name>
</gene>
<reference evidence="1 2" key="2">
    <citation type="journal article" date="2022" name="Mol. Ecol. Resour.">
        <title>The genomes of chicory, endive, great burdock and yacon provide insights into Asteraceae paleo-polyploidization history and plant inulin production.</title>
        <authorList>
            <person name="Fan W."/>
            <person name="Wang S."/>
            <person name="Wang H."/>
            <person name="Wang A."/>
            <person name="Jiang F."/>
            <person name="Liu H."/>
            <person name="Zhao H."/>
            <person name="Xu D."/>
            <person name="Zhang Y."/>
        </authorList>
    </citation>
    <scope>NUCLEOTIDE SEQUENCE [LARGE SCALE GENOMIC DNA]</scope>
    <source>
        <strain evidence="2">cv. Punajuju</strain>
        <tissue evidence="1">Leaves</tissue>
    </source>
</reference>
<sequence>MDSSFDLDLAFTMEDHRSTTTTKIGVVNAESLDVLKLEDACDNVFVMPASGICTVCMEGFDSSCKRAPCGHVYHAACLTKWLSFQNTCPACRCKVPNNWKYVPVASESSR</sequence>
<organism evidence="1 2">
    <name type="scientific">Cichorium intybus</name>
    <name type="common">Chicory</name>
    <dbReference type="NCBI Taxonomy" id="13427"/>
    <lineage>
        <taxon>Eukaryota</taxon>
        <taxon>Viridiplantae</taxon>
        <taxon>Streptophyta</taxon>
        <taxon>Embryophyta</taxon>
        <taxon>Tracheophyta</taxon>
        <taxon>Spermatophyta</taxon>
        <taxon>Magnoliopsida</taxon>
        <taxon>eudicotyledons</taxon>
        <taxon>Gunneridae</taxon>
        <taxon>Pentapetalae</taxon>
        <taxon>asterids</taxon>
        <taxon>campanulids</taxon>
        <taxon>Asterales</taxon>
        <taxon>Asteraceae</taxon>
        <taxon>Cichorioideae</taxon>
        <taxon>Cichorieae</taxon>
        <taxon>Cichoriinae</taxon>
        <taxon>Cichorium</taxon>
    </lineage>
</organism>
<dbReference type="Proteomes" id="UP001055811">
    <property type="component" value="Linkage Group LG01"/>
</dbReference>
<reference evidence="2" key="1">
    <citation type="journal article" date="2022" name="Mol. Ecol. Resour.">
        <title>The genomes of chicory, endive, great burdock and yacon provide insights into Asteraceae palaeo-polyploidization history and plant inulin production.</title>
        <authorList>
            <person name="Fan W."/>
            <person name="Wang S."/>
            <person name="Wang H."/>
            <person name="Wang A."/>
            <person name="Jiang F."/>
            <person name="Liu H."/>
            <person name="Zhao H."/>
            <person name="Xu D."/>
            <person name="Zhang Y."/>
        </authorList>
    </citation>
    <scope>NUCLEOTIDE SEQUENCE [LARGE SCALE GENOMIC DNA]</scope>
    <source>
        <strain evidence="2">cv. Punajuju</strain>
    </source>
</reference>
<keyword evidence="2" id="KW-1185">Reference proteome</keyword>
<proteinExistence type="predicted"/>
<comment type="caution">
    <text evidence="1">The sequence shown here is derived from an EMBL/GenBank/DDBJ whole genome shotgun (WGS) entry which is preliminary data.</text>
</comment>